<accession>A0A371Z333</accession>
<dbReference type="AlphaFoldDB" id="A0A371Z333"/>
<dbReference type="EMBL" id="QUWV01000028">
    <property type="protein sequence ID" value="RFD20913.1"/>
    <property type="molecule type" value="Genomic_DNA"/>
</dbReference>
<dbReference type="OrthoDB" id="7264286at2"/>
<proteinExistence type="predicted"/>
<gene>
    <name evidence="1" type="ORF">DY926_03405</name>
</gene>
<name>A0A371Z333_9PROT</name>
<organism evidence="1 2">
    <name type="scientific">Komagataeibacter melaceti</name>
    <dbReference type="NCBI Taxonomy" id="2766577"/>
    <lineage>
        <taxon>Bacteria</taxon>
        <taxon>Pseudomonadati</taxon>
        <taxon>Pseudomonadota</taxon>
        <taxon>Alphaproteobacteria</taxon>
        <taxon>Acetobacterales</taxon>
        <taxon>Acetobacteraceae</taxon>
        <taxon>Komagataeibacter</taxon>
    </lineage>
</organism>
<evidence type="ECO:0000313" key="2">
    <source>
        <dbReference type="Proteomes" id="UP000262371"/>
    </source>
</evidence>
<comment type="caution">
    <text evidence="1">The sequence shown here is derived from an EMBL/GenBank/DDBJ whole genome shotgun (WGS) entry which is preliminary data.</text>
</comment>
<protein>
    <submittedName>
        <fullName evidence="1">Uncharacterized protein</fullName>
    </submittedName>
</protein>
<keyword evidence="2" id="KW-1185">Reference proteome</keyword>
<evidence type="ECO:0000313" key="1">
    <source>
        <dbReference type="EMBL" id="RFD20913.1"/>
    </source>
</evidence>
<dbReference type="RefSeq" id="WP_116702083.1">
    <property type="nucleotide sequence ID" value="NZ_QUWV01000028.1"/>
</dbReference>
<sequence length="152" mass="16379">MAETPRTIDARIGDDLPRIDVIGLANTRRIMHAERHNDGTRMPMFIPAASWARLLELHCTGEGAPDRPRLAPSRVMEGLERALARIMTEIARHEAGQDEPLRPAYGVTSDLFGAEGPVDIRMVVDSTTGVACMLAAPPADMAALGLDNAARG</sequence>
<dbReference type="Proteomes" id="UP000262371">
    <property type="component" value="Unassembled WGS sequence"/>
</dbReference>
<reference evidence="1 2" key="1">
    <citation type="submission" date="2018-08" db="EMBL/GenBank/DDBJ databases">
        <title>Komagataeibacter sp. AV 382.</title>
        <authorList>
            <person name="Skraban J."/>
            <person name="Trcek J."/>
        </authorList>
    </citation>
    <scope>NUCLEOTIDE SEQUENCE [LARGE SCALE GENOMIC DNA]</scope>
    <source>
        <strain evidence="1 2">AV 382</strain>
    </source>
</reference>